<dbReference type="GO" id="GO:0003941">
    <property type="term" value="F:L-serine ammonia-lyase activity"/>
    <property type="evidence" value="ECO:0007669"/>
    <property type="project" value="UniProtKB-EC"/>
</dbReference>
<keyword evidence="4" id="KW-0663">Pyridoxal phosphate</keyword>
<evidence type="ECO:0000313" key="9">
    <source>
        <dbReference type="Proteomes" id="UP000054683"/>
    </source>
</evidence>
<dbReference type="PANTHER" id="PTHR48078:SF2">
    <property type="entry name" value="CATABOLIC L-SERINE_THREONINE DEHYDRATASE"/>
    <property type="match status" value="1"/>
</dbReference>
<comment type="cofactor">
    <cofactor evidence="1">
        <name>pyridoxal 5'-phosphate</name>
        <dbReference type="ChEBI" id="CHEBI:597326"/>
    </cofactor>
</comment>
<feature type="domain" description="Tryptophan synthase beta chain-like PALP" evidence="7">
    <location>
        <begin position="18"/>
        <end position="303"/>
    </location>
</feature>
<evidence type="ECO:0000256" key="1">
    <source>
        <dbReference type="ARBA" id="ARBA00001933"/>
    </source>
</evidence>
<dbReference type="EMBL" id="FCOK02000006">
    <property type="protein sequence ID" value="SAL20631.1"/>
    <property type="molecule type" value="Genomic_DNA"/>
</dbReference>
<comment type="similarity">
    <text evidence="2">Belongs to the serine/threonine dehydratase family.</text>
</comment>
<sequence>MPARWSRNSRLKGPILLHIETPLILHPGLSTSTRRIWLKLENLQPSGSFKMRGMGLLCSRAKEAGKLRVVCPSGGNAGFATAFVARLLDMQAEIVVPSTTPESTRKRIAALGATVVVQGDVWDEANEHALALSASDEVEYVPAFDHPVLWEGHSTMIDEIVGVLPQMDAVVASVGGGGLLAGILTGLLRHGRTDCRVIACETTGAASFRAALDAGHPVKLDRIDSIAKSLAALQVASWPVNAIRQFPHESVVLPDADAIMGVTRFADDHRQLVEPACGVSLAVGYLDHPAIAGAHDVVIVVCGGVSVDARMVADWAG</sequence>
<dbReference type="GO" id="GO:0006565">
    <property type="term" value="P:L-serine catabolic process"/>
    <property type="evidence" value="ECO:0007669"/>
    <property type="project" value="TreeGrafter"/>
</dbReference>
<evidence type="ECO:0000313" key="8">
    <source>
        <dbReference type="EMBL" id="SAL20631.1"/>
    </source>
</evidence>
<evidence type="ECO:0000259" key="7">
    <source>
        <dbReference type="Pfam" id="PF00291"/>
    </source>
</evidence>
<dbReference type="InterPro" id="IPR001926">
    <property type="entry name" value="TrpB-like_PALP"/>
</dbReference>
<evidence type="ECO:0000256" key="5">
    <source>
        <dbReference type="ARBA" id="ARBA00023239"/>
    </source>
</evidence>
<organism evidence="8 9">
    <name type="scientific">Caballeronia udeis</name>
    <dbReference type="NCBI Taxonomy" id="1232866"/>
    <lineage>
        <taxon>Bacteria</taxon>
        <taxon>Pseudomonadati</taxon>
        <taxon>Pseudomonadota</taxon>
        <taxon>Betaproteobacteria</taxon>
        <taxon>Burkholderiales</taxon>
        <taxon>Burkholderiaceae</taxon>
        <taxon>Caballeronia</taxon>
    </lineage>
</organism>
<accession>A0A158FLW8</accession>
<dbReference type="PANTHER" id="PTHR48078">
    <property type="entry name" value="THREONINE DEHYDRATASE, MITOCHONDRIAL-RELATED"/>
    <property type="match status" value="1"/>
</dbReference>
<dbReference type="InterPro" id="IPR050147">
    <property type="entry name" value="Ser/Thr_Dehydratase"/>
</dbReference>
<proteinExistence type="inferred from homology"/>
<dbReference type="EC" id="4.3.1.17" evidence="3"/>
<evidence type="ECO:0000256" key="6">
    <source>
        <dbReference type="ARBA" id="ARBA00049406"/>
    </source>
</evidence>
<comment type="catalytic activity">
    <reaction evidence="6">
        <text>L-serine = pyruvate + NH4(+)</text>
        <dbReference type="Rhea" id="RHEA:19169"/>
        <dbReference type="ChEBI" id="CHEBI:15361"/>
        <dbReference type="ChEBI" id="CHEBI:28938"/>
        <dbReference type="ChEBI" id="CHEBI:33384"/>
        <dbReference type="EC" id="4.3.1.17"/>
    </reaction>
</comment>
<dbReference type="GO" id="GO:0006567">
    <property type="term" value="P:L-threonine catabolic process"/>
    <property type="evidence" value="ECO:0007669"/>
    <property type="project" value="TreeGrafter"/>
</dbReference>
<keyword evidence="5" id="KW-0456">Lyase</keyword>
<evidence type="ECO:0000256" key="4">
    <source>
        <dbReference type="ARBA" id="ARBA00022898"/>
    </source>
</evidence>
<gene>
    <name evidence="8" type="ORF">AWB69_01332</name>
</gene>
<dbReference type="SUPFAM" id="SSF53686">
    <property type="entry name" value="Tryptophan synthase beta subunit-like PLP-dependent enzymes"/>
    <property type="match status" value="1"/>
</dbReference>
<evidence type="ECO:0000256" key="3">
    <source>
        <dbReference type="ARBA" id="ARBA00012093"/>
    </source>
</evidence>
<dbReference type="Gene3D" id="3.40.50.1100">
    <property type="match status" value="2"/>
</dbReference>
<dbReference type="Pfam" id="PF00291">
    <property type="entry name" value="PALP"/>
    <property type="match status" value="1"/>
</dbReference>
<reference evidence="8 9" key="1">
    <citation type="submission" date="2016-01" db="EMBL/GenBank/DDBJ databases">
        <authorList>
            <person name="Oliw E.H."/>
        </authorList>
    </citation>
    <scope>NUCLEOTIDE SEQUENCE [LARGE SCALE GENOMIC DNA]</scope>
    <source>
        <strain evidence="8">LMG 27134</strain>
    </source>
</reference>
<dbReference type="GO" id="GO:0009097">
    <property type="term" value="P:isoleucine biosynthetic process"/>
    <property type="evidence" value="ECO:0007669"/>
    <property type="project" value="TreeGrafter"/>
</dbReference>
<name>A0A158FLW8_9BURK</name>
<evidence type="ECO:0000256" key="2">
    <source>
        <dbReference type="ARBA" id="ARBA00010869"/>
    </source>
</evidence>
<dbReference type="InterPro" id="IPR036052">
    <property type="entry name" value="TrpB-like_PALP_sf"/>
</dbReference>
<dbReference type="GO" id="GO:0004794">
    <property type="term" value="F:threonine deaminase activity"/>
    <property type="evidence" value="ECO:0007669"/>
    <property type="project" value="TreeGrafter"/>
</dbReference>
<dbReference type="AlphaFoldDB" id="A0A158FLW8"/>
<dbReference type="Proteomes" id="UP000054683">
    <property type="component" value="Unassembled WGS sequence"/>
</dbReference>
<protein>
    <recommendedName>
        <fullName evidence="3">L-serine ammonia-lyase</fullName>
        <ecNumber evidence="3">4.3.1.17</ecNumber>
    </recommendedName>
</protein>